<gene>
    <name evidence="1" type="ORF">O1611_g5703</name>
</gene>
<evidence type="ECO:0000313" key="2">
    <source>
        <dbReference type="Proteomes" id="UP001153332"/>
    </source>
</evidence>
<evidence type="ECO:0000313" key="1">
    <source>
        <dbReference type="EMBL" id="KAJ8127933.1"/>
    </source>
</evidence>
<organism evidence="1 2">
    <name type="scientific">Lasiodiplodia mahajangana</name>
    <dbReference type="NCBI Taxonomy" id="1108764"/>
    <lineage>
        <taxon>Eukaryota</taxon>
        <taxon>Fungi</taxon>
        <taxon>Dikarya</taxon>
        <taxon>Ascomycota</taxon>
        <taxon>Pezizomycotina</taxon>
        <taxon>Dothideomycetes</taxon>
        <taxon>Dothideomycetes incertae sedis</taxon>
        <taxon>Botryosphaeriales</taxon>
        <taxon>Botryosphaeriaceae</taxon>
        <taxon>Lasiodiplodia</taxon>
    </lineage>
</organism>
<reference evidence="1" key="1">
    <citation type="submission" date="2022-12" db="EMBL/GenBank/DDBJ databases">
        <title>Genome Sequence of Lasiodiplodia mahajangana.</title>
        <authorList>
            <person name="Buettner E."/>
        </authorList>
    </citation>
    <scope>NUCLEOTIDE SEQUENCE</scope>
    <source>
        <strain evidence="1">VT137</strain>
    </source>
</reference>
<keyword evidence="2" id="KW-1185">Reference proteome</keyword>
<protein>
    <submittedName>
        <fullName evidence="1">Uncharacterized protein</fullName>
    </submittedName>
</protein>
<dbReference type="EMBL" id="JAPUUL010001245">
    <property type="protein sequence ID" value="KAJ8127933.1"/>
    <property type="molecule type" value="Genomic_DNA"/>
</dbReference>
<proteinExistence type="predicted"/>
<comment type="caution">
    <text evidence="1">The sequence shown here is derived from an EMBL/GenBank/DDBJ whole genome shotgun (WGS) entry which is preliminary data.</text>
</comment>
<dbReference type="Proteomes" id="UP001153332">
    <property type="component" value="Unassembled WGS sequence"/>
</dbReference>
<accession>A0ACC2JL02</accession>
<name>A0ACC2JL02_9PEZI</name>
<sequence length="1130" mass="128478">MKGVGTGAFALGTGKAKLTVQRGDDTKDLILTNVLYVPYMELNLISIGCFTVQQGFRFEQDRHGAQIIFTPPGTNRRTLILHGRPHNKFHLLEYSVGDCLQRWNPPEMKGSAMAYISEGSAPSVPLMLLHQRLGHINFDTCRKVAKEHNLQVTNDYNNIICESCVLGKGAAQNNHTTVLRATRRGARQHADLGGPVTPVTATGERYYLLIVDDMTRLPRVYLLKHKSDAQHFIQLDIQWVEAQTGMKVQFFRVDNGGEFKNHVTIGFLTARGTQPEFTAPYQHEQLGLVERLHRTLWGLIRSILSDSKLPPELWGEILRASVWIWSRTPNSTLNNMSPYEAWTGRKPNTTFWKRLGCKAYKLVPKETYPTKLDDRAQLTVLVGYDADNIYRLWNTSTGTIERVKEAIFDENVVLGHTKDLTLPILSPNLPAPPSAEMVLQHAQLTKHPLLPAEQPSALERLTAQIQAGNREKESASKLPYNPLPRNDSLVNKKRPADGDEVFSAAVKKQRTDAKDTDTAEALQWVTDGDQPETVPQEWAFLEDVNRRIEELENYNYNNQIPIWSKLQPRDMKNLDISAYYTAVMYEQAWHSAALSEPRTYKEALQSPHAEDWLKGMNDEIQSIIDNQSWDIIDDPGGLNILSGKWVYKIKLGLNNEVLRYKARWVARGFEQTHGIDFQETFASVIRQKTYRTLFALAAREDWDVDHLDVKTAFLYGDIDGDVYMHLPPGFEQLGKICKLRKALYGLKQSPRIWYNLLSKVLLELGWTRSRLDEALFYKDKLILAVYVDDILIFGKDTEKIAAVKADLSSRFQITDLGPCKHFLGMEVHRDRPNRKLWLTQTAYLTRVLKRFFPSGNITPRSIPMDPGETLEPAPKDFHDSTIRKEYQEIVGSLMYAMVGTRPDLAYSVSKLSRFLVNPTRQHLEAAKNVLRYVAGTLDYGLEFDGNNKTFVGFTDAEYARDRSDSVSTECYIFTIAGAAISWKSRKQTTIATSSCNSEYFALYSGALEGVYLQYLLDELQVKLNDGKPVSISVDNNGAKQLTDNPIHHERTKHIRVKYHKTRELVREGSIIINWIPRTENPADMGTKALPRVEFQKWRNAVGVRRFAKDLCEKNMKPVVESVAGDSKETA</sequence>